<evidence type="ECO:0000256" key="2">
    <source>
        <dbReference type="ARBA" id="ARBA00022679"/>
    </source>
</evidence>
<dbReference type="EMBL" id="AZBU02000001">
    <property type="protein sequence ID" value="TMS38825.1"/>
    <property type="molecule type" value="Genomic_DNA"/>
</dbReference>
<dbReference type="PROSITE" id="PS50011">
    <property type="entry name" value="PROTEIN_KINASE_DOM"/>
    <property type="match status" value="1"/>
</dbReference>
<dbReference type="Pfam" id="PF00069">
    <property type="entry name" value="Pkinase"/>
    <property type="match status" value="1"/>
</dbReference>
<keyword evidence="4" id="KW-0418">Kinase</keyword>
<dbReference type="SUPFAM" id="SSF56112">
    <property type="entry name" value="Protein kinase-like (PK-like)"/>
    <property type="match status" value="1"/>
</dbReference>
<dbReference type="GO" id="GO:0005737">
    <property type="term" value="C:cytoplasm"/>
    <property type="evidence" value="ECO:0007669"/>
    <property type="project" value="TreeGrafter"/>
</dbReference>
<evidence type="ECO:0000256" key="1">
    <source>
        <dbReference type="ARBA" id="ARBA00022527"/>
    </source>
</evidence>
<dbReference type="GO" id="GO:0005634">
    <property type="term" value="C:nucleus"/>
    <property type="evidence" value="ECO:0007669"/>
    <property type="project" value="TreeGrafter"/>
</dbReference>
<dbReference type="InterPro" id="IPR050108">
    <property type="entry name" value="CDK"/>
</dbReference>
<keyword evidence="1" id="KW-0723">Serine/threonine-protein kinase</keyword>
<evidence type="ECO:0000259" key="6">
    <source>
        <dbReference type="PROSITE" id="PS50011"/>
    </source>
</evidence>
<dbReference type="OrthoDB" id="1732493at2759"/>
<organism evidence="7 8">
    <name type="scientific">Steinernema carpocapsae</name>
    <name type="common">Entomopathogenic nematode</name>
    <dbReference type="NCBI Taxonomy" id="34508"/>
    <lineage>
        <taxon>Eukaryota</taxon>
        <taxon>Metazoa</taxon>
        <taxon>Ecdysozoa</taxon>
        <taxon>Nematoda</taxon>
        <taxon>Chromadorea</taxon>
        <taxon>Rhabditida</taxon>
        <taxon>Tylenchina</taxon>
        <taxon>Panagrolaimomorpha</taxon>
        <taxon>Strongyloidoidea</taxon>
        <taxon>Steinernematidae</taxon>
        <taxon>Steinernema</taxon>
    </lineage>
</organism>
<keyword evidence="8" id="KW-1185">Reference proteome</keyword>
<dbReference type="STRING" id="34508.A0A4U8V0J6"/>
<reference evidence="7 8" key="1">
    <citation type="journal article" date="2015" name="Genome Biol.">
        <title>Comparative genomics of Steinernema reveals deeply conserved gene regulatory networks.</title>
        <authorList>
            <person name="Dillman A.R."/>
            <person name="Macchietto M."/>
            <person name="Porter C.F."/>
            <person name="Rogers A."/>
            <person name="Williams B."/>
            <person name="Antoshechkin I."/>
            <person name="Lee M.M."/>
            <person name="Goodwin Z."/>
            <person name="Lu X."/>
            <person name="Lewis E.E."/>
            <person name="Goodrich-Blair H."/>
            <person name="Stock S.P."/>
            <person name="Adams B.J."/>
            <person name="Sternberg P.W."/>
            <person name="Mortazavi A."/>
        </authorList>
    </citation>
    <scope>NUCLEOTIDE SEQUENCE [LARGE SCALE GENOMIC DNA]</scope>
    <source>
        <strain evidence="7 8">ALL</strain>
    </source>
</reference>
<keyword evidence="5" id="KW-0067">ATP-binding</keyword>
<dbReference type="EMBL" id="CM016762">
    <property type="protein sequence ID" value="TMS38825.1"/>
    <property type="molecule type" value="Genomic_DNA"/>
</dbReference>
<evidence type="ECO:0000256" key="3">
    <source>
        <dbReference type="ARBA" id="ARBA00022741"/>
    </source>
</evidence>
<evidence type="ECO:0000313" key="7">
    <source>
        <dbReference type="EMBL" id="TMS38825.1"/>
    </source>
</evidence>
<dbReference type="GO" id="GO:0004693">
    <property type="term" value="F:cyclin-dependent protein serine/threonine kinase activity"/>
    <property type="evidence" value="ECO:0007669"/>
    <property type="project" value="TreeGrafter"/>
</dbReference>
<reference evidence="7 8" key="2">
    <citation type="journal article" date="2019" name="G3 (Bethesda)">
        <title>Hybrid Assembly of the Genome of the Entomopathogenic Nematode Steinernema carpocapsae Identifies the X-Chromosome.</title>
        <authorList>
            <person name="Serra L."/>
            <person name="Macchietto M."/>
            <person name="Macias-Munoz A."/>
            <person name="McGill C.J."/>
            <person name="Rodriguez I.M."/>
            <person name="Rodriguez B."/>
            <person name="Murad R."/>
            <person name="Mortazavi A."/>
        </authorList>
    </citation>
    <scope>NUCLEOTIDE SEQUENCE [LARGE SCALE GENOMIC DNA]</scope>
    <source>
        <strain evidence="7 8">ALL</strain>
    </source>
</reference>
<evidence type="ECO:0000256" key="5">
    <source>
        <dbReference type="ARBA" id="ARBA00022840"/>
    </source>
</evidence>
<proteinExistence type="predicted"/>
<gene>
    <name evidence="7" type="ORF">L596_005465</name>
</gene>
<dbReference type="Gene3D" id="1.10.510.10">
    <property type="entry name" value="Transferase(Phosphotransferase) domain 1"/>
    <property type="match status" value="1"/>
</dbReference>
<dbReference type="Proteomes" id="UP000298663">
    <property type="component" value="Chromosome X"/>
</dbReference>
<dbReference type="InterPro" id="IPR000719">
    <property type="entry name" value="Prot_kinase_dom"/>
</dbReference>
<dbReference type="AlphaFoldDB" id="A0A4U8V0J6"/>
<dbReference type="PANTHER" id="PTHR24056:SF246">
    <property type="entry name" value="ECDYSONE-INDUCED PROTEIN 63E, ISOFORM N"/>
    <property type="match status" value="1"/>
</dbReference>
<sequence>MWGVGCILYEMAAQQALFPGSTTDQQLDLIFRRLGTPTAATHPSLFRLSHLAPRLDPSGIDLLYSLLQYEGQMRISARDSMNHRFLRSSLPRAVYELNDQDSVLNVPGVILVNESRPKHSEDRYRKFRIKDG</sequence>
<comment type="caution">
    <text evidence="7">The sequence shown here is derived from an EMBL/GenBank/DDBJ whole genome shotgun (WGS) entry which is preliminary data.</text>
</comment>
<keyword evidence="3" id="KW-0547">Nucleotide-binding</keyword>
<dbReference type="InterPro" id="IPR011009">
    <property type="entry name" value="Kinase-like_dom_sf"/>
</dbReference>
<dbReference type="PANTHER" id="PTHR24056">
    <property type="entry name" value="CELL DIVISION PROTEIN KINASE"/>
    <property type="match status" value="1"/>
</dbReference>
<protein>
    <recommendedName>
        <fullName evidence="6">Protein kinase domain-containing protein</fullName>
    </recommendedName>
</protein>
<dbReference type="GO" id="GO:0005524">
    <property type="term" value="F:ATP binding"/>
    <property type="evidence" value="ECO:0007669"/>
    <property type="project" value="UniProtKB-KW"/>
</dbReference>
<feature type="domain" description="Protein kinase" evidence="6">
    <location>
        <begin position="1"/>
        <end position="86"/>
    </location>
</feature>
<evidence type="ECO:0000313" key="8">
    <source>
        <dbReference type="Proteomes" id="UP000298663"/>
    </source>
</evidence>
<evidence type="ECO:0000256" key="4">
    <source>
        <dbReference type="ARBA" id="ARBA00022777"/>
    </source>
</evidence>
<name>A0A4U8V0J6_STECR</name>
<accession>A0A4U8V0J6</accession>
<keyword evidence="2" id="KW-0808">Transferase</keyword>